<accession>A0A839HJA1</accession>
<dbReference type="InterPro" id="IPR013766">
    <property type="entry name" value="Thioredoxin_domain"/>
</dbReference>
<dbReference type="PROSITE" id="PS51352">
    <property type="entry name" value="THIOREDOXIN_2"/>
    <property type="match status" value="1"/>
</dbReference>
<dbReference type="AlphaFoldDB" id="A0A839HJA1"/>
<comment type="caution">
    <text evidence="2">The sequence shown here is derived from an EMBL/GenBank/DDBJ whole genome shotgun (WGS) entry which is preliminary data.</text>
</comment>
<proteinExistence type="predicted"/>
<dbReference type="Proteomes" id="UP000586093">
    <property type="component" value="Unassembled WGS sequence"/>
</dbReference>
<evidence type="ECO:0000313" key="2">
    <source>
        <dbReference type="EMBL" id="MBB1162455.1"/>
    </source>
</evidence>
<sequence>MFRRHLPVFLALALWGGHALALEIQPYSEARLGSLQAAQKPVAVHFHAPWCPTCVAQERSLKQLQAEPGLDVTVLVADYDTEKALRKRLNVRVQSTLVVFRGATETQRVGGVTEAAGLRAALATATAGSR</sequence>
<dbReference type="InterPro" id="IPR036249">
    <property type="entry name" value="Thioredoxin-like_sf"/>
</dbReference>
<dbReference type="Pfam" id="PF00085">
    <property type="entry name" value="Thioredoxin"/>
    <property type="match status" value="1"/>
</dbReference>
<dbReference type="EMBL" id="JACIVI010000003">
    <property type="protein sequence ID" value="MBB1162455.1"/>
    <property type="molecule type" value="Genomic_DNA"/>
</dbReference>
<name>A0A839HJA1_9BURK</name>
<protein>
    <submittedName>
        <fullName evidence="2">Thioredoxin family protein</fullName>
    </submittedName>
</protein>
<dbReference type="SUPFAM" id="SSF52833">
    <property type="entry name" value="Thioredoxin-like"/>
    <property type="match status" value="1"/>
</dbReference>
<dbReference type="RefSeq" id="WP_182664364.1">
    <property type="nucleotide sequence ID" value="NZ_JACIVI010000003.1"/>
</dbReference>
<evidence type="ECO:0000313" key="3">
    <source>
        <dbReference type="Proteomes" id="UP000586093"/>
    </source>
</evidence>
<dbReference type="GO" id="GO:0045454">
    <property type="term" value="P:cell redox homeostasis"/>
    <property type="evidence" value="ECO:0007669"/>
    <property type="project" value="TreeGrafter"/>
</dbReference>
<reference evidence="2 3" key="1">
    <citation type="submission" date="2020-08" db="EMBL/GenBank/DDBJ databases">
        <title>Aquariorum lacteus gen. nov., sp. nov., a new member of the family Comamonadaceae, isolated from freshwater aquarium.</title>
        <authorList>
            <person name="Chun S.-J."/>
        </authorList>
    </citation>
    <scope>NUCLEOTIDE SEQUENCE [LARGE SCALE GENOMIC DNA]</scope>
    <source>
        <strain evidence="2 3">SJAQ100</strain>
    </source>
</reference>
<organism evidence="2 3">
    <name type="scientific">Aquariibacter albus</name>
    <dbReference type="NCBI Taxonomy" id="2759899"/>
    <lineage>
        <taxon>Bacteria</taxon>
        <taxon>Pseudomonadati</taxon>
        <taxon>Pseudomonadota</taxon>
        <taxon>Betaproteobacteria</taxon>
        <taxon>Burkholderiales</taxon>
        <taxon>Sphaerotilaceae</taxon>
        <taxon>Aquariibacter</taxon>
    </lineage>
</organism>
<keyword evidence="3" id="KW-1185">Reference proteome</keyword>
<gene>
    <name evidence="2" type="ORF">H4F90_10725</name>
</gene>
<dbReference type="CDD" id="cd02947">
    <property type="entry name" value="TRX_family"/>
    <property type="match status" value="1"/>
</dbReference>
<dbReference type="PANTHER" id="PTHR43601:SF3">
    <property type="entry name" value="THIOREDOXIN, MITOCHONDRIAL"/>
    <property type="match status" value="1"/>
</dbReference>
<dbReference type="Gene3D" id="3.40.30.10">
    <property type="entry name" value="Glutaredoxin"/>
    <property type="match status" value="1"/>
</dbReference>
<evidence type="ECO:0000259" key="1">
    <source>
        <dbReference type="PROSITE" id="PS51352"/>
    </source>
</evidence>
<feature type="domain" description="Thioredoxin" evidence="1">
    <location>
        <begin position="1"/>
        <end position="127"/>
    </location>
</feature>
<dbReference type="PANTHER" id="PTHR43601">
    <property type="entry name" value="THIOREDOXIN, MITOCHONDRIAL"/>
    <property type="match status" value="1"/>
</dbReference>